<comment type="caution">
    <text evidence="1">The sequence shown here is derived from an EMBL/GenBank/DDBJ whole genome shotgun (WGS) entry which is preliminary data.</text>
</comment>
<dbReference type="Proteomes" id="UP001428341">
    <property type="component" value="Unassembled WGS sequence"/>
</dbReference>
<name>A0AAP0QQX7_9ROSI</name>
<evidence type="ECO:0000313" key="1">
    <source>
        <dbReference type="EMBL" id="KAK9208615.1"/>
    </source>
</evidence>
<organism evidence="1 2">
    <name type="scientific">Citrus x changshan-huyou</name>
    <dbReference type="NCBI Taxonomy" id="2935761"/>
    <lineage>
        <taxon>Eukaryota</taxon>
        <taxon>Viridiplantae</taxon>
        <taxon>Streptophyta</taxon>
        <taxon>Embryophyta</taxon>
        <taxon>Tracheophyta</taxon>
        <taxon>Spermatophyta</taxon>
        <taxon>Magnoliopsida</taxon>
        <taxon>eudicotyledons</taxon>
        <taxon>Gunneridae</taxon>
        <taxon>Pentapetalae</taxon>
        <taxon>rosids</taxon>
        <taxon>malvids</taxon>
        <taxon>Sapindales</taxon>
        <taxon>Rutaceae</taxon>
        <taxon>Aurantioideae</taxon>
        <taxon>Citrus</taxon>
    </lineage>
</organism>
<reference evidence="1 2" key="1">
    <citation type="submission" date="2024-05" db="EMBL/GenBank/DDBJ databases">
        <title>Haplotype-resolved chromosome-level genome assembly of Huyou (Citrus changshanensis).</title>
        <authorList>
            <person name="Miao C."/>
            <person name="Chen W."/>
            <person name="Wu Y."/>
            <person name="Wang L."/>
            <person name="Zhao S."/>
            <person name="Grierson D."/>
            <person name="Xu C."/>
            <person name="Chen K."/>
        </authorList>
    </citation>
    <scope>NUCLEOTIDE SEQUENCE [LARGE SCALE GENOMIC DNA]</scope>
    <source>
        <strain evidence="1">01-14</strain>
        <tissue evidence="1">Leaf</tissue>
    </source>
</reference>
<protein>
    <submittedName>
        <fullName evidence="1">Uncharacterized protein</fullName>
    </submittedName>
</protein>
<keyword evidence="2" id="KW-1185">Reference proteome</keyword>
<dbReference type="AlphaFoldDB" id="A0AAP0QQX7"/>
<evidence type="ECO:0000313" key="2">
    <source>
        <dbReference type="Proteomes" id="UP001428341"/>
    </source>
</evidence>
<dbReference type="EMBL" id="JBCGBO010000004">
    <property type="protein sequence ID" value="KAK9208615.1"/>
    <property type="molecule type" value="Genomic_DNA"/>
</dbReference>
<accession>A0AAP0QQX7</accession>
<sequence>MSVVAGGCEGKISNPAVDRCRRRRSARACAAVDRCLGTPSAAAVNHCRLAALLMAVVRRVVREWR</sequence>
<proteinExistence type="predicted"/>
<gene>
    <name evidence="1" type="ORF">WN944_000974</name>
</gene>